<gene>
    <name evidence="5" type="ORF">D9619_005434</name>
</gene>
<dbReference type="PANTHER" id="PTHR13989:SF16">
    <property type="entry name" value="REPLICATION PROTEIN A2"/>
    <property type="match status" value="1"/>
</dbReference>
<sequence>MALLTQEYSFTESYGSGITASQLAQNSTSNPVDGVRRMTIRQLLRASKMDDDSDAFMVDGHLFKQVILMANVHESTVHPVTSKITYSLDDGTGRIKGNMWPLEKGEPTFGLLQYAHVLGELEIFRGLKSLKISNIRPLFDGDGDEVFHHFLHAMFDTVVCEKGLPPPQQHLHRHNEEQDLSTRLNNVSLSETSTPRGTANASTSATLATPRRTVDTSTSAAPETPATSAELEGTSRSDRYLSLSSIARAFLQCVSNEEDDADDDLGVLAELLLEDVVNIFPLMTAEVFKDVVQSLQDGGFIVITTVGEDVYFKRNMD</sequence>
<comment type="subcellular location">
    <subcellularLocation>
        <location evidence="1">Nucleus</location>
    </subcellularLocation>
</comment>
<dbReference type="GO" id="GO:0003697">
    <property type="term" value="F:single-stranded DNA binding"/>
    <property type="evidence" value="ECO:0007669"/>
    <property type="project" value="TreeGrafter"/>
</dbReference>
<dbReference type="GO" id="GO:0035861">
    <property type="term" value="C:site of double-strand break"/>
    <property type="evidence" value="ECO:0007669"/>
    <property type="project" value="TreeGrafter"/>
</dbReference>
<evidence type="ECO:0000256" key="3">
    <source>
        <dbReference type="ARBA" id="ARBA00023242"/>
    </source>
</evidence>
<evidence type="ECO:0008006" key="7">
    <source>
        <dbReference type="Google" id="ProtNLM"/>
    </source>
</evidence>
<dbReference type="GO" id="GO:0000724">
    <property type="term" value="P:double-strand break repair via homologous recombination"/>
    <property type="evidence" value="ECO:0007669"/>
    <property type="project" value="TreeGrafter"/>
</dbReference>
<evidence type="ECO:0000313" key="6">
    <source>
        <dbReference type="Proteomes" id="UP000567179"/>
    </source>
</evidence>
<dbReference type="SUPFAM" id="SSF50249">
    <property type="entry name" value="Nucleic acid-binding proteins"/>
    <property type="match status" value="1"/>
</dbReference>
<proteinExistence type="predicted"/>
<evidence type="ECO:0000256" key="1">
    <source>
        <dbReference type="ARBA" id="ARBA00004123"/>
    </source>
</evidence>
<dbReference type="GO" id="GO:0005662">
    <property type="term" value="C:DNA replication factor A complex"/>
    <property type="evidence" value="ECO:0007669"/>
    <property type="project" value="TreeGrafter"/>
</dbReference>
<dbReference type="Proteomes" id="UP000567179">
    <property type="component" value="Unassembled WGS sequence"/>
</dbReference>
<protein>
    <recommendedName>
        <fullName evidence="7">Replication protein A C-terminal domain-containing protein</fullName>
    </recommendedName>
</protein>
<feature type="compositionally biased region" description="Low complexity" evidence="4">
    <location>
        <begin position="198"/>
        <end position="209"/>
    </location>
</feature>
<dbReference type="GO" id="GO:0000781">
    <property type="term" value="C:chromosome, telomeric region"/>
    <property type="evidence" value="ECO:0007669"/>
    <property type="project" value="TreeGrafter"/>
</dbReference>
<evidence type="ECO:0000256" key="2">
    <source>
        <dbReference type="ARBA" id="ARBA00023125"/>
    </source>
</evidence>
<dbReference type="AlphaFoldDB" id="A0A8H5BX63"/>
<organism evidence="5 6">
    <name type="scientific">Psilocybe cf. subviscida</name>
    <dbReference type="NCBI Taxonomy" id="2480587"/>
    <lineage>
        <taxon>Eukaryota</taxon>
        <taxon>Fungi</taxon>
        <taxon>Dikarya</taxon>
        <taxon>Basidiomycota</taxon>
        <taxon>Agaricomycotina</taxon>
        <taxon>Agaricomycetes</taxon>
        <taxon>Agaricomycetidae</taxon>
        <taxon>Agaricales</taxon>
        <taxon>Agaricineae</taxon>
        <taxon>Strophariaceae</taxon>
        <taxon>Psilocybe</taxon>
    </lineage>
</organism>
<dbReference type="Gene3D" id="2.40.50.140">
    <property type="entry name" value="Nucleic acid-binding proteins"/>
    <property type="match status" value="1"/>
</dbReference>
<comment type="caution">
    <text evidence="5">The sequence shown here is derived from an EMBL/GenBank/DDBJ whole genome shotgun (WGS) entry which is preliminary data.</text>
</comment>
<feature type="region of interest" description="Disordered" evidence="4">
    <location>
        <begin position="189"/>
        <end position="234"/>
    </location>
</feature>
<keyword evidence="6" id="KW-1185">Reference proteome</keyword>
<evidence type="ECO:0000256" key="4">
    <source>
        <dbReference type="SAM" id="MobiDB-lite"/>
    </source>
</evidence>
<accession>A0A8H5BX63</accession>
<dbReference type="InterPro" id="IPR012340">
    <property type="entry name" value="NA-bd_OB-fold"/>
</dbReference>
<dbReference type="GO" id="GO:0006289">
    <property type="term" value="P:nucleotide-excision repair"/>
    <property type="evidence" value="ECO:0007669"/>
    <property type="project" value="TreeGrafter"/>
</dbReference>
<keyword evidence="3" id="KW-0539">Nucleus</keyword>
<evidence type="ECO:0000313" key="5">
    <source>
        <dbReference type="EMBL" id="KAF5330921.1"/>
    </source>
</evidence>
<dbReference type="EMBL" id="JAACJJ010000001">
    <property type="protein sequence ID" value="KAF5330921.1"/>
    <property type="molecule type" value="Genomic_DNA"/>
</dbReference>
<keyword evidence="2" id="KW-0238">DNA-binding</keyword>
<reference evidence="5 6" key="1">
    <citation type="journal article" date="2020" name="ISME J.">
        <title>Uncovering the hidden diversity of litter-decomposition mechanisms in mushroom-forming fungi.</title>
        <authorList>
            <person name="Floudas D."/>
            <person name="Bentzer J."/>
            <person name="Ahren D."/>
            <person name="Johansson T."/>
            <person name="Persson P."/>
            <person name="Tunlid A."/>
        </authorList>
    </citation>
    <scope>NUCLEOTIDE SEQUENCE [LARGE SCALE GENOMIC DNA]</scope>
    <source>
        <strain evidence="5 6">CBS 101986</strain>
    </source>
</reference>
<name>A0A8H5BX63_9AGAR</name>
<feature type="compositionally biased region" description="Low complexity" evidence="4">
    <location>
        <begin position="216"/>
        <end position="230"/>
    </location>
</feature>
<dbReference type="InterPro" id="IPR040260">
    <property type="entry name" value="RFA2-like"/>
</dbReference>
<dbReference type="PANTHER" id="PTHR13989">
    <property type="entry name" value="REPLICATION PROTEIN A-RELATED"/>
    <property type="match status" value="1"/>
</dbReference>
<dbReference type="GO" id="GO:0006260">
    <property type="term" value="P:DNA replication"/>
    <property type="evidence" value="ECO:0007669"/>
    <property type="project" value="TreeGrafter"/>
</dbReference>
<dbReference type="OrthoDB" id="25571at2759"/>